<organism evidence="2">
    <name type="scientific">marine metagenome</name>
    <dbReference type="NCBI Taxonomy" id="408172"/>
    <lineage>
        <taxon>unclassified sequences</taxon>
        <taxon>metagenomes</taxon>
        <taxon>ecological metagenomes</taxon>
    </lineage>
</organism>
<feature type="non-terminal residue" evidence="2">
    <location>
        <position position="1"/>
    </location>
</feature>
<protein>
    <submittedName>
        <fullName evidence="2">Uncharacterized protein</fullName>
    </submittedName>
</protein>
<accession>A0A382SZK2</accession>
<dbReference type="EMBL" id="UINC01132203">
    <property type="protein sequence ID" value="SVD14371.1"/>
    <property type="molecule type" value="Genomic_DNA"/>
</dbReference>
<feature type="non-terminal residue" evidence="2">
    <location>
        <position position="206"/>
    </location>
</feature>
<proteinExistence type="predicted"/>
<reference evidence="2" key="1">
    <citation type="submission" date="2018-05" db="EMBL/GenBank/DDBJ databases">
        <authorList>
            <person name="Lanie J.A."/>
            <person name="Ng W.-L."/>
            <person name="Kazmierczak K.M."/>
            <person name="Andrzejewski T.M."/>
            <person name="Davidsen T.M."/>
            <person name="Wayne K.J."/>
            <person name="Tettelin H."/>
            <person name="Glass J.I."/>
            <person name="Rusch D."/>
            <person name="Podicherti R."/>
            <person name="Tsui H.-C.T."/>
            <person name="Winkler M.E."/>
        </authorList>
    </citation>
    <scope>NUCLEOTIDE SEQUENCE</scope>
</reference>
<evidence type="ECO:0000313" key="2">
    <source>
        <dbReference type="EMBL" id="SVD14371.1"/>
    </source>
</evidence>
<gene>
    <name evidence="2" type="ORF">METZ01_LOCUS367225</name>
</gene>
<evidence type="ECO:0000256" key="1">
    <source>
        <dbReference type="SAM" id="MobiDB-lite"/>
    </source>
</evidence>
<name>A0A382SZK2_9ZZZZ</name>
<sequence length="206" mass="21821">VRAAILLVLLMLFSPLAQAMESPYIGDSEIILQSNGDGTLSNLSQDSFEVPVNSTILDGWVNVSTGANGNGGTGQHWIADDPTLNFSHGTFDETSIAVFDDELTLGVNHTVGRLDDLESLSLQFQRYTVGGSADIWRMAEPSQFNGAFAMNYSARQAAGGLIPSLATDGSLIASTLPEDPLPAGTHAWLTSPTSPVPSLANQWKLS</sequence>
<feature type="region of interest" description="Disordered" evidence="1">
    <location>
        <begin position="184"/>
        <end position="206"/>
    </location>
</feature>
<dbReference type="AlphaFoldDB" id="A0A382SZK2"/>